<feature type="signal peptide" evidence="1">
    <location>
        <begin position="1"/>
        <end position="18"/>
    </location>
</feature>
<evidence type="ECO:0000256" key="1">
    <source>
        <dbReference type="SAM" id="SignalP"/>
    </source>
</evidence>
<evidence type="ECO:0000313" key="2">
    <source>
        <dbReference type="Proteomes" id="UP000887565"/>
    </source>
</evidence>
<dbReference type="WBParaSite" id="nRc.2.0.1.t35851-RA">
    <property type="protein sequence ID" value="nRc.2.0.1.t35851-RA"/>
    <property type="gene ID" value="nRc.2.0.1.g35851"/>
</dbReference>
<feature type="chain" id="PRO_5037504321" evidence="1">
    <location>
        <begin position="19"/>
        <end position="64"/>
    </location>
</feature>
<evidence type="ECO:0000313" key="3">
    <source>
        <dbReference type="WBParaSite" id="nRc.2.0.1.t35851-RA"/>
    </source>
</evidence>
<organism evidence="2 3">
    <name type="scientific">Romanomermis culicivorax</name>
    <name type="common">Nematode worm</name>
    <dbReference type="NCBI Taxonomy" id="13658"/>
    <lineage>
        <taxon>Eukaryota</taxon>
        <taxon>Metazoa</taxon>
        <taxon>Ecdysozoa</taxon>
        <taxon>Nematoda</taxon>
        <taxon>Enoplea</taxon>
        <taxon>Dorylaimia</taxon>
        <taxon>Mermithida</taxon>
        <taxon>Mermithoidea</taxon>
        <taxon>Mermithidae</taxon>
        <taxon>Romanomermis</taxon>
    </lineage>
</organism>
<name>A0A915KCN0_ROMCU</name>
<keyword evidence="1" id="KW-0732">Signal</keyword>
<proteinExistence type="predicted"/>
<dbReference type="Proteomes" id="UP000887565">
    <property type="component" value="Unplaced"/>
</dbReference>
<dbReference type="AlphaFoldDB" id="A0A915KCN0"/>
<protein>
    <submittedName>
        <fullName evidence="3">Uncharacterized protein</fullName>
    </submittedName>
</protein>
<reference evidence="3" key="1">
    <citation type="submission" date="2022-11" db="UniProtKB">
        <authorList>
            <consortium name="WormBaseParasite"/>
        </authorList>
    </citation>
    <scope>IDENTIFICATION</scope>
</reference>
<sequence>MIQLTAITLACFVETLLSCYIKADNSDIQCDIIPSWKQLSGTFTVRGRVMSNGQPKSGLYVTLQ</sequence>
<accession>A0A915KCN0</accession>
<keyword evidence="2" id="KW-1185">Reference proteome</keyword>